<dbReference type="SUPFAM" id="SSF55315">
    <property type="entry name" value="L30e-like"/>
    <property type="match status" value="1"/>
</dbReference>
<dbReference type="CDD" id="cd18095">
    <property type="entry name" value="SpoU-like_rRNA-MTase"/>
    <property type="match status" value="1"/>
</dbReference>
<dbReference type="GO" id="GO:0008173">
    <property type="term" value="F:RNA methyltransferase activity"/>
    <property type="evidence" value="ECO:0007669"/>
    <property type="project" value="InterPro"/>
</dbReference>
<sequence>MASSYQFPQLFKRLDSQKNQFVQHFIRLRESKQYRNNQRAVIVQGSKMIKELRQQEIPIKSLGVTAMKDPVKETNIKNPALDALRHPGIFNAQHNYLVEVDITRRILGTASRPGRHELFAEIPIPRCPLPPKEDVDRLLIFDDVKDPGNLGNLIRTGKALGWGSGVILNGTCDLYNDKTIRASRALSLQWNYATVPTFDLLDFLKSYDMTPLVADMMPSMNNNNNNNKTDLWSPLTGDYDHKTNPATVGSGPWLWNFKNKEVKVPKRPALILSSEHKGVRGLEDEIRISMPMTNNVESLNVASAGSLLMNELNRLIK</sequence>
<dbReference type="PANTHER" id="PTHR43191">
    <property type="entry name" value="RRNA METHYLTRANSFERASE 3"/>
    <property type="match status" value="1"/>
</dbReference>
<evidence type="ECO:0000313" key="5">
    <source>
        <dbReference type="Proteomes" id="UP000193560"/>
    </source>
</evidence>
<proteinExistence type="predicted"/>
<dbReference type="Gene3D" id="3.30.1330.30">
    <property type="match status" value="1"/>
</dbReference>
<dbReference type="InterPro" id="IPR029026">
    <property type="entry name" value="tRNA_m1G_MTases_N"/>
</dbReference>
<keyword evidence="2 4" id="KW-0808">Transferase</keyword>
<dbReference type="Pfam" id="PF00588">
    <property type="entry name" value="SpoU_methylase"/>
    <property type="match status" value="1"/>
</dbReference>
<evidence type="ECO:0000256" key="2">
    <source>
        <dbReference type="ARBA" id="ARBA00022679"/>
    </source>
</evidence>
<dbReference type="STRING" id="90262.A0A1X2I4G3"/>
<dbReference type="InterPro" id="IPR051259">
    <property type="entry name" value="rRNA_Methyltransferase"/>
</dbReference>
<comment type="caution">
    <text evidence="4">The sequence shown here is derived from an EMBL/GenBank/DDBJ whole genome shotgun (WGS) entry which is preliminary data.</text>
</comment>
<keyword evidence="1 4" id="KW-0489">Methyltransferase</keyword>
<dbReference type="PANTHER" id="PTHR43191:SF2">
    <property type="entry name" value="RRNA METHYLTRANSFERASE 3, MITOCHONDRIAL"/>
    <property type="match status" value="1"/>
</dbReference>
<dbReference type="InterPro" id="IPR029064">
    <property type="entry name" value="Ribosomal_eL30-like_sf"/>
</dbReference>
<keyword evidence="5" id="KW-1185">Reference proteome</keyword>
<dbReference type="AlphaFoldDB" id="A0A1X2I4G3"/>
<dbReference type="Gene3D" id="3.40.1280.10">
    <property type="match status" value="1"/>
</dbReference>
<evidence type="ECO:0000313" key="4">
    <source>
        <dbReference type="EMBL" id="ORZ08977.1"/>
    </source>
</evidence>
<evidence type="ECO:0000256" key="1">
    <source>
        <dbReference type="ARBA" id="ARBA00022603"/>
    </source>
</evidence>
<accession>A0A1X2I4G3</accession>
<evidence type="ECO:0000259" key="3">
    <source>
        <dbReference type="Pfam" id="PF00588"/>
    </source>
</evidence>
<dbReference type="SUPFAM" id="SSF75217">
    <property type="entry name" value="alpha/beta knot"/>
    <property type="match status" value="1"/>
</dbReference>
<reference evidence="4 5" key="1">
    <citation type="submission" date="2016-07" db="EMBL/GenBank/DDBJ databases">
        <title>Pervasive Adenine N6-methylation of Active Genes in Fungi.</title>
        <authorList>
            <consortium name="DOE Joint Genome Institute"/>
            <person name="Mondo S.J."/>
            <person name="Dannebaum R.O."/>
            <person name="Kuo R.C."/>
            <person name="Labutti K."/>
            <person name="Haridas S."/>
            <person name="Kuo A."/>
            <person name="Salamov A."/>
            <person name="Ahrendt S.R."/>
            <person name="Lipzen A."/>
            <person name="Sullivan W."/>
            <person name="Andreopoulos W.B."/>
            <person name="Clum A."/>
            <person name="Lindquist E."/>
            <person name="Daum C."/>
            <person name="Ramamoorthy G.K."/>
            <person name="Gryganskyi A."/>
            <person name="Culley D."/>
            <person name="Magnuson J.K."/>
            <person name="James T.Y."/>
            <person name="O'Malley M.A."/>
            <person name="Stajich J.E."/>
            <person name="Spatafora J.W."/>
            <person name="Visel A."/>
            <person name="Grigoriev I.V."/>
        </authorList>
    </citation>
    <scope>NUCLEOTIDE SEQUENCE [LARGE SCALE GENOMIC DNA]</scope>
    <source>
        <strain evidence="4 5">NRRL 1336</strain>
    </source>
</reference>
<feature type="domain" description="tRNA/rRNA methyltransferase SpoU type" evidence="3">
    <location>
        <begin position="138"/>
        <end position="309"/>
    </location>
</feature>
<protein>
    <submittedName>
        <fullName evidence="4">Alpha/beta knot methyltransferase</fullName>
    </submittedName>
</protein>
<gene>
    <name evidence="4" type="ORF">BCR42DRAFT_125727</name>
</gene>
<dbReference type="EMBL" id="MCGE01000029">
    <property type="protein sequence ID" value="ORZ08977.1"/>
    <property type="molecule type" value="Genomic_DNA"/>
</dbReference>
<dbReference type="GO" id="GO:0006396">
    <property type="term" value="P:RNA processing"/>
    <property type="evidence" value="ECO:0007669"/>
    <property type="project" value="InterPro"/>
</dbReference>
<organism evidence="4 5">
    <name type="scientific">Absidia repens</name>
    <dbReference type="NCBI Taxonomy" id="90262"/>
    <lineage>
        <taxon>Eukaryota</taxon>
        <taxon>Fungi</taxon>
        <taxon>Fungi incertae sedis</taxon>
        <taxon>Mucoromycota</taxon>
        <taxon>Mucoromycotina</taxon>
        <taxon>Mucoromycetes</taxon>
        <taxon>Mucorales</taxon>
        <taxon>Cunninghamellaceae</taxon>
        <taxon>Absidia</taxon>
    </lineage>
</organism>
<dbReference type="InterPro" id="IPR001537">
    <property type="entry name" value="SpoU_MeTrfase"/>
</dbReference>
<dbReference type="InterPro" id="IPR029028">
    <property type="entry name" value="Alpha/beta_knot_MTases"/>
</dbReference>
<dbReference type="GO" id="GO:0032259">
    <property type="term" value="P:methylation"/>
    <property type="evidence" value="ECO:0007669"/>
    <property type="project" value="UniProtKB-KW"/>
</dbReference>
<dbReference type="Proteomes" id="UP000193560">
    <property type="component" value="Unassembled WGS sequence"/>
</dbReference>
<dbReference type="OrthoDB" id="270651at2759"/>
<name>A0A1X2I4G3_9FUNG</name>
<dbReference type="GO" id="GO:0003723">
    <property type="term" value="F:RNA binding"/>
    <property type="evidence" value="ECO:0007669"/>
    <property type="project" value="InterPro"/>
</dbReference>